<name>A0A2Z7D6Z5_9LAMI</name>
<gene>
    <name evidence="2" type="ORF">F511_34092</name>
</gene>
<protein>
    <submittedName>
        <fullName evidence="2">Uncharacterized protein</fullName>
    </submittedName>
</protein>
<evidence type="ECO:0000313" key="3">
    <source>
        <dbReference type="Proteomes" id="UP000250235"/>
    </source>
</evidence>
<keyword evidence="3" id="KW-1185">Reference proteome</keyword>
<reference evidence="2 3" key="1">
    <citation type="journal article" date="2015" name="Proc. Natl. Acad. Sci. U.S.A.">
        <title>The resurrection genome of Boea hygrometrica: A blueprint for survival of dehydration.</title>
        <authorList>
            <person name="Xiao L."/>
            <person name="Yang G."/>
            <person name="Zhang L."/>
            <person name="Yang X."/>
            <person name="Zhao S."/>
            <person name="Ji Z."/>
            <person name="Zhou Q."/>
            <person name="Hu M."/>
            <person name="Wang Y."/>
            <person name="Chen M."/>
            <person name="Xu Y."/>
            <person name="Jin H."/>
            <person name="Xiao X."/>
            <person name="Hu G."/>
            <person name="Bao F."/>
            <person name="Hu Y."/>
            <person name="Wan P."/>
            <person name="Li L."/>
            <person name="Deng X."/>
            <person name="Kuang T."/>
            <person name="Xiang C."/>
            <person name="Zhu J.K."/>
            <person name="Oliver M.J."/>
            <person name="He Y."/>
        </authorList>
    </citation>
    <scope>NUCLEOTIDE SEQUENCE [LARGE SCALE GENOMIC DNA]</scope>
    <source>
        <strain evidence="3">cv. XS01</strain>
    </source>
</reference>
<accession>A0A2Z7D6Z5</accession>
<feature type="region of interest" description="Disordered" evidence="1">
    <location>
        <begin position="57"/>
        <end position="77"/>
    </location>
</feature>
<organism evidence="2 3">
    <name type="scientific">Dorcoceras hygrometricum</name>
    <dbReference type="NCBI Taxonomy" id="472368"/>
    <lineage>
        <taxon>Eukaryota</taxon>
        <taxon>Viridiplantae</taxon>
        <taxon>Streptophyta</taxon>
        <taxon>Embryophyta</taxon>
        <taxon>Tracheophyta</taxon>
        <taxon>Spermatophyta</taxon>
        <taxon>Magnoliopsida</taxon>
        <taxon>eudicotyledons</taxon>
        <taxon>Gunneridae</taxon>
        <taxon>Pentapetalae</taxon>
        <taxon>asterids</taxon>
        <taxon>lamiids</taxon>
        <taxon>Lamiales</taxon>
        <taxon>Gesneriaceae</taxon>
        <taxon>Didymocarpoideae</taxon>
        <taxon>Trichosporeae</taxon>
        <taxon>Loxocarpinae</taxon>
        <taxon>Dorcoceras</taxon>
    </lineage>
</organism>
<sequence length="131" mass="14727">MTSALLIESNRDSETMISACLLEEATNSDDDISSDVITITNTTAFCLRAKESAEGFCDGNDQQEATVHPDASNSTSRRKQQYIQTTGFLLMNCHGIREFRTDAKFLFSLCCKITWSEVGDMHMGRNRRMKI</sequence>
<feature type="compositionally biased region" description="Polar residues" evidence="1">
    <location>
        <begin position="60"/>
        <end position="77"/>
    </location>
</feature>
<proteinExistence type="predicted"/>
<evidence type="ECO:0000256" key="1">
    <source>
        <dbReference type="SAM" id="MobiDB-lite"/>
    </source>
</evidence>
<dbReference type="Proteomes" id="UP000250235">
    <property type="component" value="Unassembled WGS sequence"/>
</dbReference>
<dbReference type="EMBL" id="KQ990609">
    <property type="protein sequence ID" value="KZV52866.1"/>
    <property type="molecule type" value="Genomic_DNA"/>
</dbReference>
<dbReference type="AlphaFoldDB" id="A0A2Z7D6Z5"/>
<evidence type="ECO:0000313" key="2">
    <source>
        <dbReference type="EMBL" id="KZV52866.1"/>
    </source>
</evidence>